<name>A0A0B7MRM3_9CAUD</name>
<reference evidence="1 2" key="1">
    <citation type="submission" date="2012-08" db="EMBL/GenBank/DDBJ databases">
        <title>Selection and characterization of a candidate therapeutic bacteriophage that lyses the German Escherichia coli O104:H4 outbreak strain.</title>
        <authorList>
            <person name="Merabishvilli M."/>
            <person name="De Vos D."/>
            <person name="Verbeken G."/>
            <person name="Kropinski A."/>
            <person name="Vandenheuvel D."/>
            <person name="Lavigne R."/>
            <person name="Wattiau P."/>
            <person name="Mast J."/>
            <person name="Ragimbeau C."/>
            <person name="Mossong J."/>
            <person name="Scheres J."/>
            <person name="Chanishvili N."/>
            <person name="Vaneechoutte M."/>
            <person name="Pirnay J.P."/>
        </authorList>
    </citation>
    <scope>NUCLEOTIDE SEQUENCE [LARGE SCALE GENOMIC DNA]</scope>
</reference>
<organism evidence="1 2">
    <name type="scientific">Enterobacteria phage GEC-3S</name>
    <dbReference type="NCBI Taxonomy" id="1222338"/>
    <lineage>
        <taxon>Viruses</taxon>
        <taxon>Duplodnaviria</taxon>
        <taxon>Heunggongvirae</taxon>
        <taxon>Uroviricota</taxon>
        <taxon>Caudoviricetes</taxon>
        <taxon>Pantevenvirales</taxon>
        <taxon>Straboviridae</taxon>
        <taxon>Krischvirus</taxon>
        <taxon>Krischvirus gec3s</taxon>
    </lineage>
</organism>
<dbReference type="GeneID" id="23301215"/>
<evidence type="ECO:0000313" key="2">
    <source>
        <dbReference type="Proteomes" id="UP000203896"/>
    </source>
</evidence>
<gene>
    <name evidence="1" type="ORF">BN201_0180</name>
</gene>
<sequence>MQYFFKIQLGEKLIHARAFTFGEFQKLVAAKETGKLSEVVIEIIHECTGVNALELEKCEAEYIFLLLWCHSLNKMKIDATWVCGVCNKEKVYSLDVSRTQIPEVEPYILDLGQVKIKFRQPKFTEDVDIMQMVIACIEYIVIGDQQFNIDDLNAQDFDRVLDMLTTDKVEEVIDELTRNQITLAVPIKCECGESGVYSLSGLSSFLKIL</sequence>
<dbReference type="OrthoDB" id="13289at10239"/>
<evidence type="ECO:0000313" key="1">
    <source>
        <dbReference type="EMBL" id="CEO90783.1"/>
    </source>
</evidence>
<dbReference type="Proteomes" id="UP000203896">
    <property type="component" value="Segment"/>
</dbReference>
<dbReference type="KEGG" id="vg:23301215"/>
<keyword evidence="2" id="KW-1185">Reference proteome</keyword>
<protein>
    <submittedName>
        <fullName evidence="1">Putative baseplate hub subunit</fullName>
    </submittedName>
</protein>
<dbReference type="Pfam" id="PF12322">
    <property type="entry name" value="T4_baseplate"/>
    <property type="match status" value="1"/>
</dbReference>
<proteinExistence type="predicted"/>
<dbReference type="RefSeq" id="YP_009118863.1">
    <property type="nucleotide sequence ID" value="NC_025425.1"/>
</dbReference>
<dbReference type="InterPro" id="IPR024364">
    <property type="entry name" value="Baseplate_phage_T4-like"/>
</dbReference>
<dbReference type="EMBL" id="HE978309">
    <property type="protein sequence ID" value="CEO90783.1"/>
    <property type="molecule type" value="Genomic_DNA"/>
</dbReference>
<accession>A0A0B7MRM3</accession>